<dbReference type="Pfam" id="PF03171">
    <property type="entry name" value="2OG-FeII_Oxy"/>
    <property type="match status" value="1"/>
</dbReference>
<dbReference type="OrthoDB" id="288590at2759"/>
<accession>A0A835QA26</accession>
<organism evidence="3 4">
    <name type="scientific">Vanilla planifolia</name>
    <name type="common">Vanilla</name>
    <dbReference type="NCBI Taxonomy" id="51239"/>
    <lineage>
        <taxon>Eukaryota</taxon>
        <taxon>Viridiplantae</taxon>
        <taxon>Streptophyta</taxon>
        <taxon>Embryophyta</taxon>
        <taxon>Tracheophyta</taxon>
        <taxon>Spermatophyta</taxon>
        <taxon>Magnoliopsida</taxon>
        <taxon>Liliopsida</taxon>
        <taxon>Asparagales</taxon>
        <taxon>Orchidaceae</taxon>
        <taxon>Vanilloideae</taxon>
        <taxon>Vanilleae</taxon>
        <taxon>Vanilla</taxon>
    </lineage>
</organism>
<keyword evidence="1" id="KW-0408">Iron</keyword>
<comment type="caution">
    <text evidence="3">The sequence shown here is derived from an EMBL/GenBank/DDBJ whole genome shotgun (WGS) entry which is preliminary data.</text>
</comment>
<proteinExistence type="inferred from homology"/>
<sequence>MGTLGGIISHAQTELPVVDLRGLNQSKLHTKAWDIAQRELIRALQSYGGVELIYDQIEPEIRDGLLDRAVPELFAENVATDRPKPPPLPYHGVYMYREGFPYFSIQLANLSSLASVEEYANTIWPQGNPYFSNVVWNYAVYMQELIRMIHRMILEGLGLGHKYESFIKSLANSIRLSKYHDDISSNETKVALPPHKDPNYLSIIDQRKMDGLEVEGSDGKWLRVSPMPNSFIVLLGEAMMAWSNGRLKASNHRVQMDVSKERYVVIYGSLPSQSNDLVSSPMELTDKEHPTMYKPFKYYDYLKFRFSNEEDTHKDTLKAFCGA</sequence>
<dbReference type="EMBL" id="JADCNM010000009">
    <property type="protein sequence ID" value="KAG0469250.1"/>
    <property type="molecule type" value="Genomic_DNA"/>
</dbReference>
<dbReference type="AlphaFoldDB" id="A0A835QA26"/>
<dbReference type="PROSITE" id="PS51471">
    <property type="entry name" value="FE2OG_OXY"/>
    <property type="match status" value="1"/>
</dbReference>
<dbReference type="Proteomes" id="UP000639772">
    <property type="component" value="Chromosome 9"/>
</dbReference>
<dbReference type="InterPro" id="IPR005123">
    <property type="entry name" value="Oxoglu/Fe-dep_dioxygenase_dom"/>
</dbReference>
<dbReference type="SUPFAM" id="SSF51197">
    <property type="entry name" value="Clavaminate synthase-like"/>
    <property type="match status" value="1"/>
</dbReference>
<dbReference type="Gene3D" id="2.60.120.330">
    <property type="entry name" value="B-lactam Antibiotic, Isopenicillin N Synthase, Chain"/>
    <property type="match status" value="1"/>
</dbReference>
<dbReference type="InterPro" id="IPR044861">
    <property type="entry name" value="IPNS-like_FE2OG_OXY"/>
</dbReference>
<feature type="domain" description="Fe2OG dioxygenase" evidence="2">
    <location>
        <begin position="170"/>
        <end position="271"/>
    </location>
</feature>
<evidence type="ECO:0000313" key="4">
    <source>
        <dbReference type="Proteomes" id="UP000639772"/>
    </source>
</evidence>
<evidence type="ECO:0000259" key="2">
    <source>
        <dbReference type="PROSITE" id="PS51471"/>
    </source>
</evidence>
<evidence type="ECO:0000256" key="1">
    <source>
        <dbReference type="RuleBase" id="RU003682"/>
    </source>
</evidence>
<evidence type="ECO:0000313" key="3">
    <source>
        <dbReference type="EMBL" id="KAG0469250.1"/>
    </source>
</evidence>
<name>A0A835QA26_VANPL</name>
<protein>
    <recommendedName>
        <fullName evidence="2">Fe2OG dioxygenase domain-containing protein</fullName>
    </recommendedName>
</protein>
<reference evidence="3 4" key="1">
    <citation type="journal article" date="2020" name="Nat. Food">
        <title>A phased Vanilla planifolia genome enables genetic improvement of flavour and production.</title>
        <authorList>
            <person name="Hasing T."/>
            <person name="Tang H."/>
            <person name="Brym M."/>
            <person name="Khazi F."/>
            <person name="Huang T."/>
            <person name="Chambers A.H."/>
        </authorList>
    </citation>
    <scope>NUCLEOTIDE SEQUENCE [LARGE SCALE GENOMIC DNA]</scope>
    <source>
        <tissue evidence="3">Leaf</tissue>
    </source>
</reference>
<comment type="similarity">
    <text evidence="1">Belongs to the iron/ascorbate-dependent oxidoreductase family.</text>
</comment>
<keyword evidence="1" id="KW-0479">Metal-binding</keyword>
<gene>
    <name evidence="3" type="ORF">HPP92_018578</name>
</gene>
<dbReference type="InterPro" id="IPR027443">
    <property type="entry name" value="IPNS-like_sf"/>
</dbReference>
<dbReference type="PANTHER" id="PTHR47990">
    <property type="entry name" value="2-OXOGLUTARATE (2OG) AND FE(II)-DEPENDENT OXYGENASE SUPERFAMILY PROTEIN-RELATED"/>
    <property type="match status" value="1"/>
</dbReference>
<keyword evidence="1" id="KW-0560">Oxidoreductase</keyword>
<dbReference type="GO" id="GO:0016491">
    <property type="term" value="F:oxidoreductase activity"/>
    <property type="evidence" value="ECO:0007669"/>
    <property type="project" value="UniProtKB-KW"/>
</dbReference>
<dbReference type="InterPro" id="IPR050231">
    <property type="entry name" value="Iron_ascorbate_oxido_reductase"/>
</dbReference>
<dbReference type="GO" id="GO:0046872">
    <property type="term" value="F:metal ion binding"/>
    <property type="evidence" value="ECO:0007669"/>
    <property type="project" value="UniProtKB-KW"/>
</dbReference>